<proteinExistence type="predicted"/>
<name>A0A7W6G1R7_9HYPH</name>
<gene>
    <name evidence="1" type="ORF">GGQ73_001956</name>
</gene>
<accession>A0A7W6G1R7</accession>
<dbReference type="EMBL" id="JACIDV010000005">
    <property type="protein sequence ID" value="MBB3946010.1"/>
    <property type="molecule type" value="Genomic_DNA"/>
</dbReference>
<reference evidence="1 2" key="1">
    <citation type="submission" date="2020-08" db="EMBL/GenBank/DDBJ databases">
        <title>Genomic Encyclopedia of Type Strains, Phase IV (KMG-IV): sequencing the most valuable type-strain genomes for metagenomic binning, comparative biology and taxonomic classification.</title>
        <authorList>
            <person name="Goeker M."/>
        </authorList>
    </citation>
    <scope>NUCLEOTIDE SEQUENCE [LARGE SCALE GENOMIC DNA]</scope>
    <source>
        <strain evidence="1 2">DSM 26438</strain>
    </source>
</reference>
<organism evidence="1 2">
    <name type="scientific">Rhizobium skierniewicense</name>
    <dbReference type="NCBI Taxonomy" id="984260"/>
    <lineage>
        <taxon>Bacteria</taxon>
        <taxon>Pseudomonadati</taxon>
        <taxon>Pseudomonadota</taxon>
        <taxon>Alphaproteobacteria</taxon>
        <taxon>Hyphomicrobiales</taxon>
        <taxon>Rhizobiaceae</taxon>
        <taxon>Rhizobium/Agrobacterium group</taxon>
        <taxon>Rhizobium</taxon>
    </lineage>
</organism>
<protein>
    <submittedName>
        <fullName evidence="1">Uncharacterized protein</fullName>
    </submittedName>
</protein>
<dbReference type="AlphaFoldDB" id="A0A7W6G1R7"/>
<comment type="caution">
    <text evidence="1">The sequence shown here is derived from an EMBL/GenBank/DDBJ whole genome shotgun (WGS) entry which is preliminary data.</text>
</comment>
<dbReference type="Proteomes" id="UP000565286">
    <property type="component" value="Unassembled WGS sequence"/>
</dbReference>
<evidence type="ECO:0000313" key="1">
    <source>
        <dbReference type="EMBL" id="MBB3946010.1"/>
    </source>
</evidence>
<sequence length="57" mass="6348">MVLYNSSFIRGGGLKKREESLTGQMVRVAIATLDVVHARPFRDHNNNAKTAYKEGSL</sequence>
<keyword evidence="2" id="KW-1185">Reference proteome</keyword>
<evidence type="ECO:0000313" key="2">
    <source>
        <dbReference type="Proteomes" id="UP000565286"/>
    </source>
</evidence>